<proteinExistence type="predicted"/>
<evidence type="ECO:0000256" key="3">
    <source>
        <dbReference type="ARBA" id="ARBA00022643"/>
    </source>
</evidence>
<keyword evidence="3" id="KW-0288">FMN</keyword>
<evidence type="ECO:0000313" key="7">
    <source>
        <dbReference type="EMBL" id="GKT32046.1"/>
    </source>
</evidence>
<evidence type="ECO:0000256" key="1">
    <source>
        <dbReference type="ARBA" id="ARBA00001917"/>
    </source>
</evidence>
<name>A0ABQ5KJF1_9EUKA</name>
<sequence length="258" mass="27677">MVEATGISPEAPGACCGRKASDYRGFTAQAGRTKPLVEGGWKTVAPSSIAFVGMDIPVDLNEAGISKVLDDFAAAARRAVAAGFDVVEIHAAHGYLLHQFLSPLSNQRTDRYGGSLANRARLLLEVVDRIRQVIPKETPLFVRFSGTDWVVGGWSVEETAQVATWAQEHGADFFDISSGGLAQDIFISVSPGYQVPLTERVRELGGVQASAVGKITSPRQAENILAEGRADAIFLARELARDPHFAFRAARELGAEID</sequence>
<gene>
    <name evidence="7" type="ORF">ADUPG1_006313</name>
</gene>
<dbReference type="Proteomes" id="UP001057375">
    <property type="component" value="Unassembled WGS sequence"/>
</dbReference>
<dbReference type="Gene3D" id="3.20.20.70">
    <property type="entry name" value="Aldolase class I"/>
    <property type="match status" value="1"/>
</dbReference>
<feature type="domain" description="NADH:flavin oxidoreductase/NADH oxidase N-terminal" evidence="6">
    <location>
        <begin position="59"/>
        <end position="253"/>
    </location>
</feature>
<evidence type="ECO:0000256" key="5">
    <source>
        <dbReference type="ARBA" id="ARBA00023002"/>
    </source>
</evidence>
<comment type="caution">
    <text evidence="7">The sequence shown here is derived from an EMBL/GenBank/DDBJ whole genome shotgun (WGS) entry which is preliminary data.</text>
</comment>
<dbReference type="SUPFAM" id="SSF51395">
    <property type="entry name" value="FMN-linked oxidoreductases"/>
    <property type="match status" value="1"/>
</dbReference>
<organism evidence="7 8">
    <name type="scientific">Aduncisulcus paluster</name>
    <dbReference type="NCBI Taxonomy" id="2918883"/>
    <lineage>
        <taxon>Eukaryota</taxon>
        <taxon>Metamonada</taxon>
        <taxon>Carpediemonas-like organisms</taxon>
        <taxon>Aduncisulcus</taxon>
    </lineage>
</organism>
<keyword evidence="2" id="KW-0285">Flavoprotein</keyword>
<dbReference type="PANTHER" id="PTHR43303:SF4">
    <property type="entry name" value="NADPH DEHYDROGENASE C23G7.10C-RELATED"/>
    <property type="match status" value="1"/>
</dbReference>
<accession>A0ABQ5KJF1</accession>
<dbReference type="PANTHER" id="PTHR43303">
    <property type="entry name" value="NADPH DEHYDROGENASE C23G7.10C-RELATED"/>
    <property type="match status" value="1"/>
</dbReference>
<keyword evidence="8" id="KW-1185">Reference proteome</keyword>
<evidence type="ECO:0000256" key="2">
    <source>
        <dbReference type="ARBA" id="ARBA00022630"/>
    </source>
</evidence>
<comment type="cofactor">
    <cofactor evidence="1">
        <name>FMN</name>
        <dbReference type="ChEBI" id="CHEBI:58210"/>
    </cofactor>
</comment>
<feature type="non-terminal residue" evidence="7">
    <location>
        <position position="258"/>
    </location>
</feature>
<keyword evidence="4" id="KW-0521">NADP</keyword>
<keyword evidence="5" id="KW-0560">Oxidoreductase</keyword>
<dbReference type="Pfam" id="PF00724">
    <property type="entry name" value="Oxidored_FMN"/>
    <property type="match status" value="1"/>
</dbReference>
<evidence type="ECO:0000259" key="6">
    <source>
        <dbReference type="Pfam" id="PF00724"/>
    </source>
</evidence>
<protein>
    <submittedName>
        <fullName evidence="7">NADPH dehydrogenase YqjM-like protein</fullName>
    </submittedName>
</protein>
<dbReference type="InterPro" id="IPR044152">
    <property type="entry name" value="YqjM-like"/>
</dbReference>
<dbReference type="InterPro" id="IPR001155">
    <property type="entry name" value="OxRdtase_FMN_N"/>
</dbReference>
<reference evidence="7" key="1">
    <citation type="submission" date="2022-03" db="EMBL/GenBank/DDBJ databases">
        <title>Draft genome sequence of Aduncisulcus paluster, a free-living microaerophilic Fornicata.</title>
        <authorList>
            <person name="Yuyama I."/>
            <person name="Kume K."/>
            <person name="Tamura T."/>
            <person name="Inagaki Y."/>
            <person name="Hashimoto T."/>
        </authorList>
    </citation>
    <scope>NUCLEOTIDE SEQUENCE</scope>
    <source>
        <strain evidence="7">NY0171</strain>
    </source>
</reference>
<dbReference type="InterPro" id="IPR013785">
    <property type="entry name" value="Aldolase_TIM"/>
</dbReference>
<evidence type="ECO:0000256" key="4">
    <source>
        <dbReference type="ARBA" id="ARBA00022857"/>
    </source>
</evidence>
<evidence type="ECO:0000313" key="8">
    <source>
        <dbReference type="Proteomes" id="UP001057375"/>
    </source>
</evidence>
<dbReference type="EMBL" id="BQXS01009869">
    <property type="protein sequence ID" value="GKT32046.1"/>
    <property type="molecule type" value="Genomic_DNA"/>
</dbReference>